<keyword evidence="2" id="KW-0238">DNA-binding</keyword>
<feature type="domain" description="Cyclic nucleotide-binding" evidence="1">
    <location>
        <begin position="32"/>
        <end position="141"/>
    </location>
</feature>
<dbReference type="Gene3D" id="2.60.120.10">
    <property type="entry name" value="Jelly Rolls"/>
    <property type="match status" value="2"/>
</dbReference>
<organism evidence="2 3">
    <name type="scientific">Fluoribacter dumoffii</name>
    <dbReference type="NCBI Taxonomy" id="463"/>
    <lineage>
        <taxon>Bacteria</taxon>
        <taxon>Pseudomonadati</taxon>
        <taxon>Pseudomonadota</taxon>
        <taxon>Gammaproteobacteria</taxon>
        <taxon>Legionellales</taxon>
        <taxon>Legionellaceae</taxon>
        <taxon>Fluoribacter</taxon>
    </lineage>
</organism>
<dbReference type="InterPro" id="IPR050503">
    <property type="entry name" value="cAMP-dep_PK_reg_su-like"/>
</dbReference>
<dbReference type="Pfam" id="PF00027">
    <property type="entry name" value="cNMP_binding"/>
    <property type="match status" value="2"/>
</dbReference>
<accession>A0A377GCU6</accession>
<sequence length="286" mass="33019">MFKEHLDFECMDILIMNKNSENYENLILKHPLFCLLDSQSAQQLLMYCQSEYVDAEQNIVIEGEAIDCIYFIVSGLAEVTRKIHTLEKHQVMRIAELKKGDIIGLTSEGFASQTGLQTATVKAISPTHLLKVSLYDFLQFLKQPQVKYPNLKKLSEEFLLIQYIRSHHLFKNFTHEKIQVMVRAAQNIKIPSGTCLYQEGDVAHACYYLLKGEIVLLNYKQNSSTLIKINQMFGDVEFMSETRRIDSAYVRSDSELLIIEMDMVKKFISSEPPSLFQKIISKLMRN</sequence>
<reference evidence="2 3" key="1">
    <citation type="submission" date="2018-06" db="EMBL/GenBank/DDBJ databases">
        <authorList>
            <consortium name="Pathogen Informatics"/>
            <person name="Doyle S."/>
        </authorList>
    </citation>
    <scope>NUCLEOTIDE SEQUENCE [LARGE SCALE GENOMIC DNA]</scope>
    <source>
        <strain evidence="2 3">NCTC11370</strain>
    </source>
</reference>
<dbReference type="CDD" id="cd00038">
    <property type="entry name" value="CAP_ED"/>
    <property type="match status" value="2"/>
</dbReference>
<dbReference type="PANTHER" id="PTHR11635:SF152">
    <property type="entry name" value="CAMP-DEPENDENT PROTEIN KINASE TYPE I REGULATORY SUBUNIT-RELATED"/>
    <property type="match status" value="1"/>
</dbReference>
<dbReference type="EMBL" id="UGGT01000001">
    <property type="protein sequence ID" value="STO22646.1"/>
    <property type="molecule type" value="Genomic_DNA"/>
</dbReference>
<proteinExistence type="predicted"/>
<dbReference type="STRING" id="1094715.GCA_000236165_02583"/>
<dbReference type="OrthoDB" id="9814704at2"/>
<gene>
    <name evidence="2" type="ORF">NCTC11370_02738</name>
</gene>
<evidence type="ECO:0000313" key="2">
    <source>
        <dbReference type="EMBL" id="STO22646.1"/>
    </source>
</evidence>
<dbReference type="RefSeq" id="WP_010654754.1">
    <property type="nucleotide sequence ID" value="NZ_JAPHOO010000001.1"/>
</dbReference>
<dbReference type="GO" id="GO:0005829">
    <property type="term" value="C:cytosol"/>
    <property type="evidence" value="ECO:0007669"/>
    <property type="project" value="TreeGrafter"/>
</dbReference>
<evidence type="ECO:0000313" key="3">
    <source>
        <dbReference type="Proteomes" id="UP000254554"/>
    </source>
</evidence>
<protein>
    <submittedName>
        <fullName evidence="2">DNA-binding transcriptional dual regulator Crp</fullName>
    </submittedName>
</protein>
<name>A0A377GCU6_9GAMM</name>
<dbReference type="SMART" id="SM00100">
    <property type="entry name" value="cNMP"/>
    <property type="match status" value="2"/>
</dbReference>
<dbReference type="Proteomes" id="UP000254554">
    <property type="component" value="Unassembled WGS sequence"/>
</dbReference>
<dbReference type="SUPFAM" id="SSF51206">
    <property type="entry name" value="cAMP-binding domain-like"/>
    <property type="match status" value="2"/>
</dbReference>
<dbReference type="InterPro" id="IPR018490">
    <property type="entry name" value="cNMP-bd_dom_sf"/>
</dbReference>
<dbReference type="AlphaFoldDB" id="A0A377GCU6"/>
<evidence type="ECO:0000259" key="1">
    <source>
        <dbReference type="PROSITE" id="PS50042"/>
    </source>
</evidence>
<dbReference type="InterPro" id="IPR000595">
    <property type="entry name" value="cNMP-bd_dom"/>
</dbReference>
<dbReference type="PANTHER" id="PTHR11635">
    <property type="entry name" value="CAMP-DEPENDENT PROTEIN KINASE REGULATORY CHAIN"/>
    <property type="match status" value="1"/>
</dbReference>
<feature type="domain" description="Cyclic nucleotide-binding" evidence="1">
    <location>
        <begin position="169"/>
        <end position="268"/>
    </location>
</feature>
<dbReference type="PROSITE" id="PS50042">
    <property type="entry name" value="CNMP_BINDING_3"/>
    <property type="match status" value="2"/>
</dbReference>
<dbReference type="InterPro" id="IPR014710">
    <property type="entry name" value="RmlC-like_jellyroll"/>
</dbReference>
<keyword evidence="3" id="KW-1185">Reference proteome</keyword>
<dbReference type="GO" id="GO:0005952">
    <property type="term" value="C:cAMP-dependent protein kinase complex"/>
    <property type="evidence" value="ECO:0007669"/>
    <property type="project" value="InterPro"/>
</dbReference>
<dbReference type="GO" id="GO:0003677">
    <property type="term" value="F:DNA binding"/>
    <property type="evidence" value="ECO:0007669"/>
    <property type="project" value="UniProtKB-KW"/>
</dbReference>
<dbReference type="GeneID" id="93293495"/>